<dbReference type="PANTHER" id="PTHR35011">
    <property type="entry name" value="2,3-DIKETO-L-GULONATE TRAP TRANSPORTER SMALL PERMEASE PROTEIN YIAM"/>
    <property type="match status" value="1"/>
</dbReference>
<evidence type="ECO:0000256" key="5">
    <source>
        <dbReference type="ARBA" id="ARBA00022692"/>
    </source>
</evidence>
<name>A0A150N3Z0_9BACL</name>
<gene>
    <name evidence="11" type="ORF">B4110_0853</name>
</gene>
<reference evidence="11 12" key="1">
    <citation type="submission" date="2016-01" db="EMBL/GenBank/DDBJ databases">
        <title>Draft Genome Sequences of Seven Thermophilic Sporeformers Isolated from Foods.</title>
        <authorList>
            <person name="Berendsen E.M."/>
            <person name="Wells-Bennik M.H."/>
            <person name="Krawcyk A.O."/>
            <person name="De Jong A."/>
            <person name="Holsappel S."/>
            <person name="Eijlander R.T."/>
            <person name="Kuipers O.P."/>
        </authorList>
    </citation>
    <scope>NUCLEOTIDE SEQUENCE [LARGE SCALE GENOMIC DNA]</scope>
    <source>
        <strain evidence="11 12">B4110</strain>
    </source>
</reference>
<feature type="transmembrane region" description="Helical" evidence="9">
    <location>
        <begin position="7"/>
        <end position="33"/>
    </location>
</feature>
<accession>A0A150N3Z0</accession>
<evidence type="ECO:0000313" key="11">
    <source>
        <dbReference type="EMBL" id="KYD31366.1"/>
    </source>
</evidence>
<keyword evidence="3" id="KW-1003">Cell membrane</keyword>
<evidence type="ECO:0000313" key="12">
    <source>
        <dbReference type="Proteomes" id="UP000075324"/>
    </source>
</evidence>
<comment type="similarity">
    <text evidence="8">Belongs to the TRAP transporter small permease family.</text>
</comment>
<dbReference type="PATRIC" id="fig|153151.4.peg.2674"/>
<feature type="transmembrane region" description="Helical" evidence="9">
    <location>
        <begin position="139"/>
        <end position="157"/>
    </location>
</feature>
<dbReference type="Proteomes" id="UP000075324">
    <property type="component" value="Unassembled WGS sequence"/>
</dbReference>
<organism evidence="11 12">
    <name type="scientific">Parageobacillus toebii</name>
    <dbReference type="NCBI Taxonomy" id="153151"/>
    <lineage>
        <taxon>Bacteria</taxon>
        <taxon>Bacillati</taxon>
        <taxon>Bacillota</taxon>
        <taxon>Bacilli</taxon>
        <taxon>Bacillales</taxon>
        <taxon>Anoxybacillaceae</taxon>
        <taxon>Parageobacillus</taxon>
    </lineage>
</organism>
<keyword evidence="5 9" id="KW-0812">Transmembrane</keyword>
<proteinExistence type="inferred from homology"/>
<sequence length="168" mass="18387">MKLFPSLYVFLDKLINAGGIAAGVLIILTTFMTTFDVASRAVFNQPTIWATELSIYAIIGSCFLGSAYAVRSYSHITVDLLVNMLSDKMKKVFAYVSNVLGLIFSLIFTIYGFEHVLGTYKLGTTSSSLLRIPMYLPEMFLPLGGILLCFAFILQIIDGGIHKGGGHL</sequence>
<evidence type="ECO:0000256" key="2">
    <source>
        <dbReference type="ARBA" id="ARBA00022448"/>
    </source>
</evidence>
<dbReference type="GO" id="GO:0005886">
    <property type="term" value="C:plasma membrane"/>
    <property type="evidence" value="ECO:0007669"/>
    <property type="project" value="UniProtKB-SubCell"/>
</dbReference>
<feature type="transmembrane region" description="Helical" evidence="9">
    <location>
        <begin position="92"/>
        <end position="113"/>
    </location>
</feature>
<dbReference type="RefSeq" id="WP_062677786.1">
    <property type="nucleotide sequence ID" value="NZ_LQYW01000040.1"/>
</dbReference>
<evidence type="ECO:0000256" key="9">
    <source>
        <dbReference type="SAM" id="Phobius"/>
    </source>
</evidence>
<evidence type="ECO:0000256" key="3">
    <source>
        <dbReference type="ARBA" id="ARBA00022475"/>
    </source>
</evidence>
<evidence type="ECO:0000256" key="4">
    <source>
        <dbReference type="ARBA" id="ARBA00022519"/>
    </source>
</evidence>
<comment type="caution">
    <text evidence="11">The sequence shown here is derived from an EMBL/GenBank/DDBJ whole genome shotgun (WGS) entry which is preliminary data.</text>
</comment>
<evidence type="ECO:0000256" key="6">
    <source>
        <dbReference type="ARBA" id="ARBA00022989"/>
    </source>
</evidence>
<dbReference type="InterPro" id="IPR055348">
    <property type="entry name" value="DctQ"/>
</dbReference>
<comment type="subcellular location">
    <subcellularLocation>
        <location evidence="1">Cell inner membrane</location>
        <topology evidence="1">Multi-pass membrane protein</topology>
    </subcellularLocation>
</comment>
<dbReference type="PANTHER" id="PTHR35011:SF10">
    <property type="entry name" value="TRAP TRANSPORTER SMALL PERMEASE PROTEIN"/>
    <property type="match status" value="1"/>
</dbReference>
<keyword evidence="6 9" id="KW-1133">Transmembrane helix</keyword>
<evidence type="ECO:0000256" key="7">
    <source>
        <dbReference type="ARBA" id="ARBA00023136"/>
    </source>
</evidence>
<evidence type="ECO:0000256" key="1">
    <source>
        <dbReference type="ARBA" id="ARBA00004429"/>
    </source>
</evidence>
<keyword evidence="7 9" id="KW-0472">Membrane</keyword>
<keyword evidence="2" id="KW-0813">Transport</keyword>
<dbReference type="InterPro" id="IPR007387">
    <property type="entry name" value="TRAP_DctQ"/>
</dbReference>
<dbReference type="GO" id="GO:0015740">
    <property type="term" value="P:C4-dicarboxylate transport"/>
    <property type="evidence" value="ECO:0007669"/>
    <property type="project" value="TreeGrafter"/>
</dbReference>
<feature type="transmembrane region" description="Helical" evidence="9">
    <location>
        <begin position="53"/>
        <end position="71"/>
    </location>
</feature>
<dbReference type="GO" id="GO:0022857">
    <property type="term" value="F:transmembrane transporter activity"/>
    <property type="evidence" value="ECO:0007669"/>
    <property type="project" value="TreeGrafter"/>
</dbReference>
<evidence type="ECO:0000259" key="10">
    <source>
        <dbReference type="Pfam" id="PF04290"/>
    </source>
</evidence>
<protein>
    <recommendedName>
        <fullName evidence="10">Tripartite ATP-independent periplasmic transporters DctQ component domain-containing protein</fullName>
    </recommendedName>
</protein>
<evidence type="ECO:0000256" key="8">
    <source>
        <dbReference type="ARBA" id="ARBA00038436"/>
    </source>
</evidence>
<feature type="domain" description="Tripartite ATP-independent periplasmic transporters DctQ component" evidence="10">
    <location>
        <begin position="31"/>
        <end position="158"/>
    </location>
</feature>
<dbReference type="EMBL" id="LQYW01000040">
    <property type="protein sequence ID" value="KYD31366.1"/>
    <property type="molecule type" value="Genomic_DNA"/>
</dbReference>
<keyword evidence="4" id="KW-0997">Cell inner membrane</keyword>
<dbReference type="Pfam" id="PF04290">
    <property type="entry name" value="DctQ"/>
    <property type="match status" value="1"/>
</dbReference>
<dbReference type="AlphaFoldDB" id="A0A150N3Z0"/>